<evidence type="ECO:0000313" key="1">
    <source>
        <dbReference type="EMBL" id="KAI4348857.1"/>
    </source>
</evidence>
<dbReference type="Proteomes" id="UP000828941">
    <property type="component" value="Chromosome 4"/>
</dbReference>
<sequence>MANVLKNMAVAVTSLTKKTKKEDNFSIDNVIGVLQSIPDMDDDLILDACDFLEDERRARMFLALDANLRRKWLLRKLRPE</sequence>
<accession>A0ACB9PLD0</accession>
<evidence type="ECO:0000313" key="2">
    <source>
        <dbReference type="Proteomes" id="UP000828941"/>
    </source>
</evidence>
<keyword evidence="2" id="KW-1185">Reference proteome</keyword>
<dbReference type="EMBL" id="CM039429">
    <property type="protein sequence ID" value="KAI4348857.1"/>
    <property type="molecule type" value="Genomic_DNA"/>
</dbReference>
<gene>
    <name evidence="1" type="ORF">L6164_009527</name>
</gene>
<protein>
    <submittedName>
        <fullName evidence="1">Uncharacterized protein</fullName>
    </submittedName>
</protein>
<name>A0ACB9PLD0_BAUVA</name>
<organism evidence="1 2">
    <name type="scientific">Bauhinia variegata</name>
    <name type="common">Purple orchid tree</name>
    <name type="synonym">Phanera variegata</name>
    <dbReference type="NCBI Taxonomy" id="167791"/>
    <lineage>
        <taxon>Eukaryota</taxon>
        <taxon>Viridiplantae</taxon>
        <taxon>Streptophyta</taxon>
        <taxon>Embryophyta</taxon>
        <taxon>Tracheophyta</taxon>
        <taxon>Spermatophyta</taxon>
        <taxon>Magnoliopsida</taxon>
        <taxon>eudicotyledons</taxon>
        <taxon>Gunneridae</taxon>
        <taxon>Pentapetalae</taxon>
        <taxon>rosids</taxon>
        <taxon>fabids</taxon>
        <taxon>Fabales</taxon>
        <taxon>Fabaceae</taxon>
        <taxon>Cercidoideae</taxon>
        <taxon>Cercideae</taxon>
        <taxon>Bauhiniinae</taxon>
        <taxon>Bauhinia</taxon>
    </lineage>
</organism>
<reference evidence="1 2" key="1">
    <citation type="journal article" date="2022" name="DNA Res.">
        <title>Chromosomal-level genome assembly of the orchid tree Bauhinia variegata (Leguminosae; Cercidoideae) supports the allotetraploid origin hypothesis of Bauhinia.</title>
        <authorList>
            <person name="Zhong Y."/>
            <person name="Chen Y."/>
            <person name="Zheng D."/>
            <person name="Pang J."/>
            <person name="Liu Y."/>
            <person name="Luo S."/>
            <person name="Meng S."/>
            <person name="Qian L."/>
            <person name="Wei D."/>
            <person name="Dai S."/>
            <person name="Zhou R."/>
        </authorList>
    </citation>
    <scope>NUCLEOTIDE SEQUENCE [LARGE SCALE GENOMIC DNA]</scope>
    <source>
        <strain evidence="1">BV-YZ2020</strain>
    </source>
</reference>
<comment type="caution">
    <text evidence="1">The sequence shown here is derived from an EMBL/GenBank/DDBJ whole genome shotgun (WGS) entry which is preliminary data.</text>
</comment>
<proteinExistence type="predicted"/>